<proteinExistence type="predicted"/>
<evidence type="ECO:0000259" key="5">
    <source>
        <dbReference type="PROSITE" id="PS50089"/>
    </source>
</evidence>
<dbReference type="SUPFAM" id="SSF57850">
    <property type="entry name" value="RING/U-box"/>
    <property type="match status" value="1"/>
</dbReference>
<feature type="non-terminal residue" evidence="6">
    <location>
        <position position="1"/>
    </location>
</feature>
<feature type="domain" description="RING-type" evidence="5">
    <location>
        <begin position="49"/>
        <end position="84"/>
    </location>
</feature>
<gene>
    <name evidence="6" type="ORF">PENTCL1PPCAC_29803</name>
</gene>
<dbReference type="Proteomes" id="UP001432027">
    <property type="component" value="Unassembled WGS sequence"/>
</dbReference>
<dbReference type="GO" id="GO:0008270">
    <property type="term" value="F:zinc ion binding"/>
    <property type="evidence" value="ECO:0007669"/>
    <property type="project" value="UniProtKB-KW"/>
</dbReference>
<dbReference type="InterPro" id="IPR001841">
    <property type="entry name" value="Znf_RING"/>
</dbReference>
<dbReference type="InterPro" id="IPR017907">
    <property type="entry name" value="Znf_RING_CS"/>
</dbReference>
<keyword evidence="3" id="KW-0862">Zinc</keyword>
<evidence type="ECO:0000256" key="3">
    <source>
        <dbReference type="ARBA" id="ARBA00022833"/>
    </source>
</evidence>
<reference evidence="6" key="1">
    <citation type="submission" date="2023-10" db="EMBL/GenBank/DDBJ databases">
        <title>Genome assembly of Pristionchus species.</title>
        <authorList>
            <person name="Yoshida K."/>
            <person name="Sommer R.J."/>
        </authorList>
    </citation>
    <scope>NUCLEOTIDE SEQUENCE</scope>
    <source>
        <strain evidence="6">RS0144</strain>
    </source>
</reference>
<dbReference type="AlphaFoldDB" id="A0AAV5UP02"/>
<comment type="caution">
    <text evidence="6">The sequence shown here is derived from an EMBL/GenBank/DDBJ whole genome shotgun (WGS) entry which is preliminary data.</text>
</comment>
<feature type="non-terminal residue" evidence="6">
    <location>
        <position position="126"/>
    </location>
</feature>
<evidence type="ECO:0000313" key="7">
    <source>
        <dbReference type="Proteomes" id="UP001432027"/>
    </source>
</evidence>
<evidence type="ECO:0000313" key="6">
    <source>
        <dbReference type="EMBL" id="GMT07629.1"/>
    </source>
</evidence>
<evidence type="ECO:0000256" key="1">
    <source>
        <dbReference type="ARBA" id="ARBA00022723"/>
    </source>
</evidence>
<dbReference type="PROSITE" id="PS50089">
    <property type="entry name" value="ZF_RING_2"/>
    <property type="match status" value="1"/>
</dbReference>
<keyword evidence="2 4" id="KW-0863">Zinc-finger</keyword>
<dbReference type="PROSITE" id="PS00518">
    <property type="entry name" value="ZF_RING_1"/>
    <property type="match status" value="1"/>
</dbReference>
<protein>
    <recommendedName>
        <fullName evidence="5">RING-type domain-containing protein</fullName>
    </recommendedName>
</protein>
<dbReference type="EMBL" id="BTSX01000006">
    <property type="protein sequence ID" value="GMT07629.1"/>
    <property type="molecule type" value="Genomic_DNA"/>
</dbReference>
<dbReference type="PANTHER" id="PTHR16450">
    <property type="entry name" value="RING FINGER PROTEIN 186"/>
    <property type="match status" value="1"/>
</dbReference>
<dbReference type="PANTHER" id="PTHR16450:SF1">
    <property type="entry name" value="PROTEIN CBG12045"/>
    <property type="match status" value="1"/>
</dbReference>
<accession>A0AAV5UP02</accession>
<organism evidence="6 7">
    <name type="scientific">Pristionchus entomophagus</name>
    <dbReference type="NCBI Taxonomy" id="358040"/>
    <lineage>
        <taxon>Eukaryota</taxon>
        <taxon>Metazoa</taxon>
        <taxon>Ecdysozoa</taxon>
        <taxon>Nematoda</taxon>
        <taxon>Chromadorea</taxon>
        <taxon>Rhabditida</taxon>
        <taxon>Rhabditina</taxon>
        <taxon>Diplogasteromorpha</taxon>
        <taxon>Diplogasteroidea</taxon>
        <taxon>Neodiplogasteridae</taxon>
        <taxon>Pristionchus</taxon>
    </lineage>
</organism>
<sequence>IMSILQTNPSRESSHERDQDFELRCWAIRELRKASEKCASTGVQFSRVCSCCQQVSEYQHVASTACGHALCRGCADGEACPVCQTSTQFVPLFEDLDLHSRECGICLVAVPCQRSFFSACGHIICR</sequence>
<evidence type="ECO:0000256" key="2">
    <source>
        <dbReference type="ARBA" id="ARBA00022771"/>
    </source>
</evidence>
<keyword evidence="1" id="KW-0479">Metal-binding</keyword>
<name>A0AAV5UP02_9BILA</name>
<keyword evidence="7" id="KW-1185">Reference proteome</keyword>
<evidence type="ECO:0000256" key="4">
    <source>
        <dbReference type="PROSITE-ProRule" id="PRU00175"/>
    </source>
</evidence>
<dbReference type="SMART" id="SM00184">
    <property type="entry name" value="RING"/>
    <property type="match status" value="1"/>
</dbReference>